<keyword evidence="8 12" id="KW-1133">Transmembrane helix</keyword>
<evidence type="ECO:0000256" key="6">
    <source>
        <dbReference type="ARBA" id="ARBA00022729"/>
    </source>
</evidence>
<dbReference type="GO" id="GO:0005886">
    <property type="term" value="C:plasma membrane"/>
    <property type="evidence" value="ECO:0007669"/>
    <property type="project" value="UniProtKB-SubCell"/>
</dbReference>
<organism evidence="14 15">
    <name type="scientific">Stephania yunnanensis</name>
    <dbReference type="NCBI Taxonomy" id="152371"/>
    <lineage>
        <taxon>Eukaryota</taxon>
        <taxon>Viridiplantae</taxon>
        <taxon>Streptophyta</taxon>
        <taxon>Embryophyta</taxon>
        <taxon>Tracheophyta</taxon>
        <taxon>Spermatophyta</taxon>
        <taxon>Magnoliopsida</taxon>
        <taxon>Ranunculales</taxon>
        <taxon>Menispermaceae</taxon>
        <taxon>Menispermoideae</taxon>
        <taxon>Cissampelideae</taxon>
        <taxon>Stephania</taxon>
    </lineage>
</organism>
<comment type="caution">
    <text evidence="14">The sequence shown here is derived from an EMBL/GenBank/DDBJ whole genome shotgun (WGS) entry which is preliminary data.</text>
</comment>
<evidence type="ECO:0000256" key="8">
    <source>
        <dbReference type="ARBA" id="ARBA00022989"/>
    </source>
</evidence>
<dbReference type="PANTHER" id="PTHR48052">
    <property type="entry name" value="UNNAMED PRODUCT"/>
    <property type="match status" value="1"/>
</dbReference>
<keyword evidence="15" id="KW-1185">Reference proteome</keyword>
<keyword evidence="9 12" id="KW-0472">Membrane</keyword>
<evidence type="ECO:0000256" key="1">
    <source>
        <dbReference type="ARBA" id="ARBA00004251"/>
    </source>
</evidence>
<feature type="transmembrane region" description="Helical" evidence="12">
    <location>
        <begin position="12"/>
        <end position="32"/>
    </location>
</feature>
<comment type="subcellular location">
    <subcellularLocation>
        <location evidence="1">Cell membrane</location>
        <topology evidence="1">Single-pass type I membrane protein</topology>
    </subcellularLocation>
</comment>
<dbReference type="FunFam" id="3.80.10.10:FF:000095">
    <property type="entry name" value="LRR receptor-like serine/threonine-protein kinase GSO1"/>
    <property type="match status" value="1"/>
</dbReference>
<name>A0AAP0F9A7_9MAGN</name>
<dbReference type="InterPro" id="IPR032675">
    <property type="entry name" value="LRR_dom_sf"/>
</dbReference>
<keyword evidence="3" id="KW-1003">Cell membrane</keyword>
<proteinExistence type="inferred from homology"/>
<keyword evidence="10" id="KW-0675">Receptor</keyword>
<reference evidence="14 15" key="1">
    <citation type="submission" date="2024-01" db="EMBL/GenBank/DDBJ databases">
        <title>Genome assemblies of Stephania.</title>
        <authorList>
            <person name="Yang L."/>
        </authorList>
    </citation>
    <scope>NUCLEOTIDE SEQUENCE [LARGE SCALE GENOMIC DNA]</scope>
    <source>
        <strain evidence="14">YNDBR</strain>
        <tissue evidence="14">Leaf</tissue>
    </source>
</reference>
<evidence type="ECO:0000256" key="5">
    <source>
        <dbReference type="ARBA" id="ARBA00022692"/>
    </source>
</evidence>
<dbReference type="Proteomes" id="UP001420932">
    <property type="component" value="Unassembled WGS sequence"/>
</dbReference>
<dbReference type="EMBL" id="JBBNAF010000010">
    <property type="protein sequence ID" value="KAK9107126.1"/>
    <property type="molecule type" value="Genomic_DNA"/>
</dbReference>
<protein>
    <recommendedName>
        <fullName evidence="13">Leucine-rich repeat-containing N-terminal plant-type domain-containing protein</fullName>
    </recommendedName>
</protein>
<dbReference type="Pfam" id="PF13855">
    <property type="entry name" value="LRR_8"/>
    <property type="match status" value="3"/>
</dbReference>
<gene>
    <name evidence="14" type="ORF">Syun_023137</name>
</gene>
<sequence>MACLVFFLRHIYIWLCLSSLVLVLFSELIYSVPLINNTITTHSKLLPSSPPPLCRLDQSSALLQFQSSFSTYPNDDGTPSKLLSWKATTDCCTSWAGVTCDDFGLVIGLDASKSGLQGNIDSNNSLFNLQHLKELNLAYNDFESSPIPSAFVQLRRSLSHLNLSFSHFFGQIPLEFSHLSNLVSLDLSHNLVFDNTKALRALVSNFSSLKELYLDDTVNYTNTEPVEDWFRVIASVPGLRTTLRVLSMSINGFSGPMGASLLSISALSHLNVSQNNITGHFPPEIFQLTNLETLDLSENFYLTGSLPEFSSQQNYSLQEIILSGTKFSGSIPQSIRKLVLLRKFHISQCNFSGMVPHSIWDVGQLKFLDLVGNNLEGQIPSSISKLSHLVELDLSRNNFFGPLPSLESSSRTITWIDLSSNKFAGPLPSSYASGGFSRLRILVLSNNLLNGTIPSSLFSLPCLQHIYLGRNRFNGELDYDEGFLNSSSPLFRIDLCDNKLEGRVPAWISKLSNLRELHLCSNNFHGMVDPRIFEGLNNLWSIDFSNNKMLSINTSEVVLSLPSLYELYFSSCNLSEFPRFLRHQEKPFDLDLSNNQIQGKIPKWILMNVRGLFLSNNSLVDFEDPSLNHSSSNLQAVDFSSNNFEGPIPLFLPASLNAISLSNNRFVGEIPSSFCNINLNYIDLSKNQIRGRIPTCLFRRTSKLEFVSLSENKLGGIILDNFGEDCSLTKLMLNKNQLEGPLPRSLAHCKRLQLLDLENNQINDTFPFWLESLDHLEVLTLRSNKFHGSIGLPRRLNGSSAARLHIIDISSNDFTGRLPLEYFRSLKMMTMENMEVKKENLGRTRENLLYYQYSVTVPNKGGMLEYGPILISILNVIDLSSNQFNRDIPELAGDFNSINVLNLSHNSLTGRIPSSLGNLNDIESLDLSSNDLSGEIPSTLTSLTFLSVFNVSHNHLIGRISSGHQFDAFPSSSFEGNIGLCGSQLQIECNPKKSDNATPYHENSDGNKFEWVFVLAGCGSGLIVGVVIEHFILSRNMFYIEKVMSIIKFFQGKKRGTVTFHNERGRN</sequence>
<evidence type="ECO:0000256" key="7">
    <source>
        <dbReference type="ARBA" id="ARBA00022737"/>
    </source>
</evidence>
<dbReference type="SMART" id="SM00369">
    <property type="entry name" value="LRR_TYP"/>
    <property type="match status" value="9"/>
</dbReference>
<dbReference type="InterPro" id="IPR003591">
    <property type="entry name" value="Leu-rich_rpt_typical-subtyp"/>
</dbReference>
<evidence type="ECO:0000259" key="13">
    <source>
        <dbReference type="Pfam" id="PF08263"/>
    </source>
</evidence>
<keyword evidence="6" id="KW-0732">Signal</keyword>
<evidence type="ECO:0000256" key="2">
    <source>
        <dbReference type="ARBA" id="ARBA00009592"/>
    </source>
</evidence>
<comment type="similarity">
    <text evidence="2">Belongs to the RLP family.</text>
</comment>
<keyword evidence="5 12" id="KW-0812">Transmembrane</keyword>
<evidence type="ECO:0000256" key="11">
    <source>
        <dbReference type="ARBA" id="ARBA00023180"/>
    </source>
</evidence>
<evidence type="ECO:0000256" key="3">
    <source>
        <dbReference type="ARBA" id="ARBA00022475"/>
    </source>
</evidence>
<keyword evidence="11" id="KW-0325">Glycoprotein</keyword>
<dbReference type="Gene3D" id="3.80.10.10">
    <property type="entry name" value="Ribonuclease Inhibitor"/>
    <property type="match status" value="4"/>
</dbReference>
<dbReference type="InterPro" id="IPR013210">
    <property type="entry name" value="LRR_N_plant-typ"/>
</dbReference>
<evidence type="ECO:0000256" key="9">
    <source>
        <dbReference type="ARBA" id="ARBA00023136"/>
    </source>
</evidence>
<keyword evidence="7" id="KW-0677">Repeat</keyword>
<accession>A0AAP0F9A7</accession>
<dbReference type="AlphaFoldDB" id="A0AAP0F9A7"/>
<evidence type="ECO:0000256" key="12">
    <source>
        <dbReference type="SAM" id="Phobius"/>
    </source>
</evidence>
<dbReference type="SUPFAM" id="SSF52058">
    <property type="entry name" value="L domain-like"/>
    <property type="match status" value="3"/>
</dbReference>
<keyword evidence="4" id="KW-0433">Leucine-rich repeat</keyword>
<dbReference type="PANTHER" id="PTHR48052:SF8">
    <property type="entry name" value="LRR RECEPTOR-LIKE SERINE_THREONINE-PROTEIN KINASE FLS2"/>
    <property type="match status" value="1"/>
</dbReference>
<dbReference type="InterPro" id="IPR001611">
    <property type="entry name" value="Leu-rich_rpt"/>
</dbReference>
<feature type="domain" description="Leucine-rich repeat-containing N-terminal plant-type" evidence="13">
    <location>
        <begin position="57"/>
        <end position="101"/>
    </location>
</feature>
<dbReference type="Pfam" id="PF08263">
    <property type="entry name" value="LRRNT_2"/>
    <property type="match status" value="1"/>
</dbReference>
<evidence type="ECO:0000313" key="14">
    <source>
        <dbReference type="EMBL" id="KAK9107126.1"/>
    </source>
</evidence>
<dbReference type="FunFam" id="3.80.10.10:FF:000213">
    <property type="entry name" value="Tyrosine-sulfated glycopeptide receptor 1"/>
    <property type="match status" value="1"/>
</dbReference>
<dbReference type="Pfam" id="PF00560">
    <property type="entry name" value="LRR_1"/>
    <property type="match status" value="8"/>
</dbReference>
<evidence type="ECO:0000256" key="10">
    <source>
        <dbReference type="ARBA" id="ARBA00023170"/>
    </source>
</evidence>
<evidence type="ECO:0000256" key="4">
    <source>
        <dbReference type="ARBA" id="ARBA00022614"/>
    </source>
</evidence>
<evidence type="ECO:0000313" key="15">
    <source>
        <dbReference type="Proteomes" id="UP001420932"/>
    </source>
</evidence>
<feature type="transmembrane region" description="Helical" evidence="12">
    <location>
        <begin position="1011"/>
        <end position="1033"/>
    </location>
</feature>